<sequence length="661" mass="74829">MIKAYLISAFLVLFHACLHAQDFVFGSLMPADVKLAKNDLDSSSNAAVLNEYGKAFMVYNDTKGYTELIVDYHVRIKIFNSDGYEHADIVLPAYKDESGERTDVLSEIKAVTININHGRVVSIPLDKGQLFKEEVSKYLTNTKFTFPSLQDGSIIEYSYRLVSPHIFNFKTWQLQDDIPKVNSLFEALIPGMYTYNVILRGPYPLDIQDAKLKSGCFRIAGRDIDCSHMTYGMKNIPAFVEEDYMTSAMNFKSAIYFELSDIYRLDGSNIKITKEWRNVDRELVSHPDFGGQMKRDNVFKSILPTILADASDDLGKAKALYRYLQRNIKWNRYLGKYSENNIKNALERRSGNIGDINLALIAGLRAAGLDAEAVMLSTRDNGVVNDIHPVLSDFNYVVAKVNIGDSYYLLDASDPFLPFGLLPLHCINGKARVVNLKEPSYWIEPKSSQKSTTQYTLTAELHPDGRLTGQLVTHSHGYTALHKRRELANYNTTEEYIEHIDEIQTGFTILGGEIKGVAEVEEPLVEHYDVEVKLYDGLNAPELFFNPFFINRVTKNPFNLDERTYPVDMGAASEERVLMTIKLPSGYELKAKPDDYNMVLENKGGRYLTQTQLAGETLTFSQLLALNHATYAPESYFALKEFFSRIIQQEKIDVVLQKTGG</sequence>
<dbReference type="Proteomes" id="UP000660862">
    <property type="component" value="Unassembled WGS sequence"/>
</dbReference>
<dbReference type="SUPFAM" id="SSF54001">
    <property type="entry name" value="Cysteine proteinases"/>
    <property type="match status" value="1"/>
</dbReference>
<evidence type="ECO:0000313" key="4">
    <source>
        <dbReference type="Proteomes" id="UP000660862"/>
    </source>
</evidence>
<evidence type="ECO:0000259" key="2">
    <source>
        <dbReference type="Pfam" id="PF01841"/>
    </source>
</evidence>
<dbReference type="InterPro" id="IPR038765">
    <property type="entry name" value="Papain-like_cys_pep_sf"/>
</dbReference>
<dbReference type="EMBL" id="BMER01000002">
    <property type="protein sequence ID" value="GGG90852.1"/>
    <property type="molecule type" value="Genomic_DNA"/>
</dbReference>
<reference evidence="3" key="1">
    <citation type="journal article" date="2014" name="Int. J. Syst. Evol. Microbiol.">
        <title>Complete genome sequence of Corynebacterium casei LMG S-19264T (=DSM 44701T), isolated from a smear-ripened cheese.</title>
        <authorList>
            <consortium name="US DOE Joint Genome Institute (JGI-PGF)"/>
            <person name="Walter F."/>
            <person name="Albersmeier A."/>
            <person name="Kalinowski J."/>
            <person name="Ruckert C."/>
        </authorList>
    </citation>
    <scope>NUCLEOTIDE SEQUENCE</scope>
    <source>
        <strain evidence="3">CGMCC 1.12195</strain>
    </source>
</reference>
<feature type="signal peptide" evidence="1">
    <location>
        <begin position="1"/>
        <end position="20"/>
    </location>
</feature>
<dbReference type="InterPro" id="IPR002931">
    <property type="entry name" value="Transglutaminase-like"/>
</dbReference>
<protein>
    <recommendedName>
        <fullName evidence="2">Transglutaminase-like domain-containing protein</fullName>
    </recommendedName>
</protein>
<keyword evidence="4" id="KW-1185">Reference proteome</keyword>
<reference evidence="3" key="2">
    <citation type="submission" date="2020-09" db="EMBL/GenBank/DDBJ databases">
        <authorList>
            <person name="Sun Q."/>
            <person name="Zhou Y."/>
        </authorList>
    </citation>
    <scope>NUCLEOTIDE SEQUENCE</scope>
    <source>
        <strain evidence="3">CGMCC 1.12195</strain>
    </source>
</reference>
<dbReference type="RefSeq" id="WP_188506546.1">
    <property type="nucleotide sequence ID" value="NZ_BMER01000002.1"/>
</dbReference>
<evidence type="ECO:0000256" key="1">
    <source>
        <dbReference type="SAM" id="SignalP"/>
    </source>
</evidence>
<name>A0A917HVP6_9SPHI</name>
<dbReference type="Gene3D" id="3.10.620.30">
    <property type="match status" value="1"/>
</dbReference>
<evidence type="ECO:0000313" key="3">
    <source>
        <dbReference type="EMBL" id="GGG90852.1"/>
    </source>
</evidence>
<dbReference type="Gene3D" id="2.60.120.1130">
    <property type="match status" value="1"/>
</dbReference>
<dbReference type="Pfam" id="PF01841">
    <property type="entry name" value="Transglut_core"/>
    <property type="match status" value="1"/>
</dbReference>
<organism evidence="3 4">
    <name type="scientific">Parapedobacter pyrenivorans</name>
    <dbReference type="NCBI Taxonomy" id="1305674"/>
    <lineage>
        <taxon>Bacteria</taxon>
        <taxon>Pseudomonadati</taxon>
        <taxon>Bacteroidota</taxon>
        <taxon>Sphingobacteriia</taxon>
        <taxon>Sphingobacteriales</taxon>
        <taxon>Sphingobacteriaceae</taxon>
        <taxon>Parapedobacter</taxon>
    </lineage>
</organism>
<proteinExistence type="predicted"/>
<keyword evidence="1" id="KW-0732">Signal</keyword>
<feature type="domain" description="Transglutaminase-like" evidence="2">
    <location>
        <begin position="305"/>
        <end position="405"/>
    </location>
</feature>
<gene>
    <name evidence="3" type="ORF">GCM10007415_26850</name>
</gene>
<dbReference type="Gene3D" id="2.60.40.3140">
    <property type="match status" value="1"/>
</dbReference>
<dbReference type="AlphaFoldDB" id="A0A917HVP6"/>
<feature type="chain" id="PRO_5037823832" description="Transglutaminase-like domain-containing protein" evidence="1">
    <location>
        <begin position="21"/>
        <end position="661"/>
    </location>
</feature>
<comment type="caution">
    <text evidence="3">The sequence shown here is derived from an EMBL/GenBank/DDBJ whole genome shotgun (WGS) entry which is preliminary data.</text>
</comment>
<accession>A0A917HVP6</accession>